<dbReference type="EMBL" id="JANHOH010000001">
    <property type="protein sequence ID" value="MCQ6958057.1"/>
    <property type="molecule type" value="Genomic_DNA"/>
</dbReference>
<comment type="function">
    <text evidence="5">Catalyzes the deamination of various vicinal amino-alcohols to oxo compounds. Allows this organism to utilize ethanolamine as the sole source of nitrogen and carbon in the presence of external vitamin B12.</text>
</comment>
<accession>A0ABT1T0K6</accession>
<evidence type="ECO:0000256" key="4">
    <source>
        <dbReference type="ARBA" id="ARBA00024446"/>
    </source>
</evidence>
<keyword evidence="3 5" id="KW-0170">Cobalt</keyword>
<comment type="cofactor">
    <cofactor evidence="5">
        <name>adenosylcob(III)alamin</name>
        <dbReference type="ChEBI" id="CHEBI:18408"/>
    </cofactor>
    <text evidence="5">Binds between the large and small subunits.</text>
</comment>
<comment type="caution">
    <text evidence="6">The sequence shown here is derived from an EMBL/GenBank/DDBJ whole genome shotgun (WGS) entry which is preliminary data.</text>
</comment>
<evidence type="ECO:0000256" key="1">
    <source>
        <dbReference type="ARBA" id="ARBA00022628"/>
    </source>
</evidence>
<dbReference type="RefSeq" id="WP_256538240.1">
    <property type="nucleotide sequence ID" value="NZ_JANHOH010000001.1"/>
</dbReference>
<dbReference type="Pfam" id="PF05985">
    <property type="entry name" value="EutC"/>
    <property type="match status" value="1"/>
</dbReference>
<feature type="binding site" evidence="5">
    <location>
        <position position="181"/>
    </location>
    <ligand>
        <name>adenosylcob(III)alamin</name>
        <dbReference type="ChEBI" id="CHEBI:18408"/>
    </ligand>
</feature>
<comment type="subcellular location">
    <subcellularLocation>
        <location evidence="5">Bacterial microcompartment</location>
    </subcellularLocation>
</comment>
<keyword evidence="7" id="KW-1185">Reference proteome</keyword>
<keyword evidence="1 5" id="KW-0846">Cobalamin</keyword>
<dbReference type="Gene3D" id="3.40.50.11240">
    <property type="entry name" value="Ethanolamine ammonia-lyase light chain (EutC)"/>
    <property type="match status" value="1"/>
</dbReference>
<comment type="similarity">
    <text evidence="5">Belongs to the EutC family.</text>
</comment>
<dbReference type="InterPro" id="IPR042255">
    <property type="entry name" value="EutC_N"/>
</dbReference>
<feature type="binding site" evidence="5">
    <location>
        <position position="160"/>
    </location>
    <ligand>
        <name>adenosylcob(III)alamin</name>
        <dbReference type="ChEBI" id="CHEBI:18408"/>
    </ligand>
</feature>
<organism evidence="6 7">
    <name type="scientific">Mucilaginibacter aquariorum</name>
    <dbReference type="NCBI Taxonomy" id="2967225"/>
    <lineage>
        <taxon>Bacteria</taxon>
        <taxon>Pseudomonadati</taxon>
        <taxon>Bacteroidota</taxon>
        <taxon>Sphingobacteriia</taxon>
        <taxon>Sphingobacteriales</taxon>
        <taxon>Sphingobacteriaceae</taxon>
        <taxon>Mucilaginibacter</taxon>
    </lineage>
</organism>
<gene>
    <name evidence="5 6" type="primary">eutC</name>
    <name evidence="6" type="ORF">NPE20_08815</name>
</gene>
<dbReference type="EC" id="4.3.1.7" evidence="5"/>
<dbReference type="InterPro" id="IPR042251">
    <property type="entry name" value="EutC_C"/>
</dbReference>
<proteinExistence type="inferred from homology"/>
<evidence type="ECO:0000256" key="2">
    <source>
        <dbReference type="ARBA" id="ARBA00023239"/>
    </source>
</evidence>
<comment type="subunit">
    <text evidence="5">The basic unit is a heterodimer which dimerizes to form tetramers. The heterotetramers trimerize; 6 large subunits form a core ring with 6 small subunits projecting outwards.</text>
</comment>
<evidence type="ECO:0000313" key="7">
    <source>
        <dbReference type="Proteomes" id="UP001204376"/>
    </source>
</evidence>
<dbReference type="PIRSF" id="PIRSF018982">
    <property type="entry name" value="EutC"/>
    <property type="match status" value="1"/>
</dbReference>
<protein>
    <recommendedName>
        <fullName evidence="5">Ethanolamine ammonia-lyase small subunit</fullName>
        <shortName evidence="5">EAL small subunit</shortName>
        <ecNumber evidence="5">4.3.1.7</ecNumber>
    </recommendedName>
</protein>
<keyword evidence="2 5" id="KW-0456">Lyase</keyword>
<dbReference type="Proteomes" id="UP001204376">
    <property type="component" value="Unassembled WGS sequence"/>
</dbReference>
<dbReference type="GO" id="GO:0008851">
    <property type="term" value="F:ethanolamine ammonia-lyase activity"/>
    <property type="evidence" value="ECO:0007669"/>
    <property type="project" value="UniProtKB-EC"/>
</dbReference>
<comment type="pathway">
    <text evidence="5">Amine and polyamine degradation; ethanolamine degradation.</text>
</comment>
<dbReference type="HAMAP" id="MF_00601">
    <property type="entry name" value="EutC"/>
    <property type="match status" value="1"/>
</dbReference>
<dbReference type="PANTHER" id="PTHR39330">
    <property type="entry name" value="ETHANOLAMINE AMMONIA-LYASE LIGHT CHAIN"/>
    <property type="match status" value="1"/>
</dbReference>
<dbReference type="InterPro" id="IPR009246">
    <property type="entry name" value="EutC"/>
</dbReference>
<reference evidence="6 7" key="1">
    <citation type="submission" date="2022-07" db="EMBL/GenBank/DDBJ databases">
        <title>Mucilaginibacter sp. JC4.</title>
        <authorList>
            <person name="Le V."/>
            <person name="Ko S.-R."/>
            <person name="Ahn C.-Y."/>
            <person name="Oh H.-M."/>
        </authorList>
    </citation>
    <scope>NUCLEOTIDE SEQUENCE [LARGE SCALE GENOMIC DNA]</scope>
    <source>
        <strain evidence="6 7">JC4</strain>
    </source>
</reference>
<comment type="catalytic activity">
    <reaction evidence="5">
        <text>ethanolamine = acetaldehyde + NH4(+)</text>
        <dbReference type="Rhea" id="RHEA:15313"/>
        <dbReference type="ChEBI" id="CHEBI:15343"/>
        <dbReference type="ChEBI" id="CHEBI:28938"/>
        <dbReference type="ChEBI" id="CHEBI:57603"/>
        <dbReference type="EC" id="4.3.1.7"/>
    </reaction>
</comment>
<keyword evidence="4 5" id="KW-1283">Bacterial microcompartment</keyword>
<feature type="binding site" evidence="5">
    <location>
        <position position="210"/>
    </location>
    <ligand>
        <name>adenosylcob(III)alamin</name>
        <dbReference type="ChEBI" id="CHEBI:18408"/>
    </ligand>
</feature>
<dbReference type="Gene3D" id="1.10.30.40">
    <property type="entry name" value="Ethanolamine ammonia-lyase light chain (EutC), N-terminal domain"/>
    <property type="match status" value="1"/>
</dbReference>
<dbReference type="PANTHER" id="PTHR39330:SF1">
    <property type="entry name" value="ETHANOLAMINE AMMONIA-LYASE SMALL SUBUNIT"/>
    <property type="match status" value="1"/>
</dbReference>
<sequence>MDKMTKPQIEITDPLSFLKEFTAARIAIGSTGSSIPTKQLLEFKLAHAHARDAVYSVMDTEVLEDALAQFHRPVLQLHSRAENRAQYLQRPDLGRKPNEESLNRLADQITGDDIVIIIADGLSAIALNENVLTLLQLLIPKLLDANLKLGPLCLVQQGRVAIGDDIAHELHAKLSLVLIGERPGLSAADSIGAYLTYQPKPGLKDNSRNCISNIRPGGLDLSLAADKIFYLVQEAFRMKLSGIGLKDNEGLLERE</sequence>
<evidence type="ECO:0000313" key="6">
    <source>
        <dbReference type="EMBL" id="MCQ6958057.1"/>
    </source>
</evidence>
<dbReference type="NCBIfam" id="NF003971">
    <property type="entry name" value="PRK05465.1"/>
    <property type="match status" value="1"/>
</dbReference>
<name>A0ABT1T0K6_9SPHI</name>
<evidence type="ECO:0000256" key="5">
    <source>
        <dbReference type="HAMAP-Rule" id="MF_00601"/>
    </source>
</evidence>
<evidence type="ECO:0000256" key="3">
    <source>
        <dbReference type="ARBA" id="ARBA00023285"/>
    </source>
</evidence>